<reference evidence="1" key="1">
    <citation type="submission" date="2022-03" db="EMBL/GenBank/DDBJ databases">
        <title>Proposal of a novel genus Dryocolo and two novel species.</title>
        <authorList>
            <person name="Maddock D.W."/>
            <person name="Brady C.L."/>
            <person name="Denman S."/>
            <person name="Arnold D."/>
        </authorList>
    </citation>
    <scope>NUCLEOTIDE SEQUENCE</scope>
    <source>
        <strain evidence="1">H6W4</strain>
    </source>
</reference>
<keyword evidence="2" id="KW-1185">Reference proteome</keyword>
<evidence type="ECO:0000313" key="1">
    <source>
        <dbReference type="EMBL" id="MCT4703380.1"/>
    </source>
</evidence>
<accession>A0A9X2W9K1</accession>
<dbReference type="Proteomes" id="UP001150641">
    <property type="component" value="Unassembled WGS sequence"/>
</dbReference>
<dbReference type="PANTHER" id="PTHR37625:SF4">
    <property type="entry name" value="OUTER MEMBRANE LIPOPROTEIN"/>
    <property type="match status" value="1"/>
</dbReference>
<dbReference type="AlphaFoldDB" id="A0A9X2W9K1"/>
<protein>
    <submittedName>
        <fullName evidence="1">Type VI secretion system lipoprotein TssJ</fullName>
    </submittedName>
</protein>
<name>A0A9X2W9K1_9ENTR</name>
<dbReference type="NCBIfam" id="TIGR03352">
    <property type="entry name" value="VI_chp_3"/>
    <property type="match status" value="1"/>
</dbReference>
<comment type="caution">
    <text evidence="1">The sequence shown here is derived from an EMBL/GenBank/DDBJ whole genome shotgun (WGS) entry which is preliminary data.</text>
</comment>
<dbReference type="PROSITE" id="PS51257">
    <property type="entry name" value="PROKAR_LIPOPROTEIN"/>
    <property type="match status" value="1"/>
</dbReference>
<sequence>MFLRKGLKKYCSGMLAGIGAILLSVLISACSSHHPLQPEPGEIKLNLFAARDINPNKMGQPAPLNLFIYTVKEPDAFTNADFFDIVDGSRKNMQNAASKIYEAILQPGESRTLFISLSSDIKTLGFVGAYRNLNDARWIVTWNVPDKKQSWWQKFFSEDSLELNAYFQKTAITIKKMD</sequence>
<evidence type="ECO:0000313" key="2">
    <source>
        <dbReference type="Proteomes" id="UP001150641"/>
    </source>
</evidence>
<dbReference type="InterPro" id="IPR017734">
    <property type="entry name" value="T6SS_SciN"/>
</dbReference>
<dbReference type="PANTHER" id="PTHR37625">
    <property type="entry name" value="OUTER MEMBRANE LIPOPROTEIN-RELATED"/>
    <property type="match status" value="1"/>
</dbReference>
<dbReference type="Gene3D" id="2.60.40.4150">
    <property type="entry name" value="Type VI secretion system, lipoprotein SciN"/>
    <property type="match status" value="1"/>
</dbReference>
<dbReference type="EMBL" id="JALHAP010000081">
    <property type="protein sequence ID" value="MCT4703380.1"/>
    <property type="molecule type" value="Genomic_DNA"/>
</dbReference>
<proteinExistence type="predicted"/>
<dbReference type="InterPro" id="IPR038706">
    <property type="entry name" value="Type_VI_SciN-like_sf"/>
</dbReference>
<organism evidence="1 2">
    <name type="scientific">Dryocola boscaweniae</name>
    <dbReference type="NCBI Taxonomy" id="2925397"/>
    <lineage>
        <taxon>Bacteria</taxon>
        <taxon>Pseudomonadati</taxon>
        <taxon>Pseudomonadota</taxon>
        <taxon>Gammaproteobacteria</taxon>
        <taxon>Enterobacterales</taxon>
        <taxon>Enterobacteriaceae</taxon>
        <taxon>Dryocola</taxon>
    </lineage>
</organism>
<gene>
    <name evidence="1" type="primary">tssJ</name>
    <name evidence="1" type="ORF">MUA00_16500</name>
</gene>
<dbReference type="RefSeq" id="WP_271124112.1">
    <property type="nucleotide sequence ID" value="NZ_JALHAN010000068.1"/>
</dbReference>
<keyword evidence="1" id="KW-0449">Lipoprotein</keyword>
<dbReference type="Pfam" id="PF12790">
    <property type="entry name" value="T6SS-SciN"/>
    <property type="match status" value="1"/>
</dbReference>